<dbReference type="SUPFAM" id="SSF51735">
    <property type="entry name" value="NAD(P)-binding Rossmann-fold domains"/>
    <property type="match status" value="1"/>
</dbReference>
<keyword evidence="5" id="KW-1185">Reference proteome</keyword>
<evidence type="ECO:0000259" key="2">
    <source>
        <dbReference type="Pfam" id="PF01370"/>
    </source>
</evidence>
<dbReference type="InterPro" id="IPR010099">
    <property type="entry name" value="SDR39U1"/>
</dbReference>
<dbReference type="NCBIfam" id="TIGR01777">
    <property type="entry name" value="yfcH"/>
    <property type="match status" value="1"/>
</dbReference>
<name>A0ABX1JIK8_9PSEU</name>
<comment type="similarity">
    <text evidence="1">Belongs to the NAD(P)-dependent epimerase/dehydratase family. SDR39U1 subfamily.</text>
</comment>
<dbReference type="PANTHER" id="PTHR11092">
    <property type="entry name" value="SUGAR NUCLEOTIDE EPIMERASE RELATED"/>
    <property type="match status" value="1"/>
</dbReference>
<evidence type="ECO:0000259" key="3">
    <source>
        <dbReference type="Pfam" id="PF08338"/>
    </source>
</evidence>
<dbReference type="PANTHER" id="PTHR11092:SF0">
    <property type="entry name" value="EPIMERASE FAMILY PROTEIN SDR39U1"/>
    <property type="match status" value="1"/>
</dbReference>
<gene>
    <name evidence="4" type="ORF">HFP15_36970</name>
</gene>
<dbReference type="Proteomes" id="UP000715441">
    <property type="component" value="Unassembled WGS sequence"/>
</dbReference>
<feature type="domain" description="NAD-dependent epimerase/dehydratase" evidence="2">
    <location>
        <begin position="3"/>
        <end position="120"/>
    </location>
</feature>
<reference evidence="4 5" key="1">
    <citation type="submission" date="2020-04" db="EMBL/GenBank/DDBJ databases">
        <title>Novel species.</title>
        <authorList>
            <person name="Teo W.F.A."/>
            <person name="Lipun K."/>
            <person name="Srisuk N."/>
            <person name="Duangmal K."/>
        </authorList>
    </citation>
    <scope>NUCLEOTIDE SEQUENCE [LARGE SCALE GENOMIC DNA]</scope>
    <source>
        <strain evidence="4 5">K13G38</strain>
    </source>
</reference>
<accession>A0ABX1JIK8</accession>
<organism evidence="4 5">
    <name type="scientific">Amycolatopsis acididurans</name>
    <dbReference type="NCBI Taxonomy" id="2724524"/>
    <lineage>
        <taxon>Bacteria</taxon>
        <taxon>Bacillati</taxon>
        <taxon>Actinomycetota</taxon>
        <taxon>Actinomycetes</taxon>
        <taxon>Pseudonocardiales</taxon>
        <taxon>Pseudonocardiaceae</taxon>
        <taxon>Amycolatopsis</taxon>
    </lineage>
</organism>
<sequence length="289" mass="30530">MRVLVAGSHGLIGTPLTKTLREAGHDVRRLTRGGGEFSWDPPSGRIDEHALDGVDAVINLCGSPMGLRWSAARKQMIVDSRIEPTEVLAEAVAERGIATMINASGVNFYGDTGSRITDESAPHGEGFLAGLCQAWESATGPAARSGARVVRLRTGLVLSGHGGLLGPLKPLFFLGLGGRLGNGQQYMPWISLADQVAAIQFLLEHESVSGPVNMCNPEPATNAEFTKALGRVLHRPTPWWVPGIALRTALGETAEEMALVSLRVVPAVLTKAGFTFTHTTLDSALAAAL</sequence>
<evidence type="ECO:0000313" key="4">
    <source>
        <dbReference type="EMBL" id="NKQ58456.1"/>
    </source>
</evidence>
<dbReference type="Pfam" id="PF01370">
    <property type="entry name" value="Epimerase"/>
    <property type="match status" value="1"/>
</dbReference>
<dbReference type="EMBL" id="JAAXLS010000057">
    <property type="protein sequence ID" value="NKQ58456.1"/>
    <property type="molecule type" value="Genomic_DNA"/>
</dbReference>
<dbReference type="InterPro" id="IPR001509">
    <property type="entry name" value="Epimerase_deHydtase"/>
</dbReference>
<dbReference type="InterPro" id="IPR013549">
    <property type="entry name" value="DUF1731"/>
</dbReference>
<evidence type="ECO:0000256" key="1">
    <source>
        <dbReference type="ARBA" id="ARBA00009353"/>
    </source>
</evidence>
<evidence type="ECO:0000313" key="5">
    <source>
        <dbReference type="Proteomes" id="UP000715441"/>
    </source>
</evidence>
<comment type="caution">
    <text evidence="4">The sequence shown here is derived from an EMBL/GenBank/DDBJ whole genome shotgun (WGS) entry which is preliminary data.</text>
</comment>
<dbReference type="RefSeq" id="WP_168522304.1">
    <property type="nucleotide sequence ID" value="NZ_JAAXLS010000057.1"/>
</dbReference>
<proteinExistence type="inferred from homology"/>
<dbReference type="InterPro" id="IPR036291">
    <property type="entry name" value="NAD(P)-bd_dom_sf"/>
</dbReference>
<dbReference type="Gene3D" id="3.40.50.720">
    <property type="entry name" value="NAD(P)-binding Rossmann-like Domain"/>
    <property type="match status" value="1"/>
</dbReference>
<dbReference type="Pfam" id="PF08338">
    <property type="entry name" value="DUF1731"/>
    <property type="match status" value="1"/>
</dbReference>
<feature type="domain" description="DUF1731" evidence="3">
    <location>
        <begin position="241"/>
        <end position="287"/>
    </location>
</feature>
<protein>
    <submittedName>
        <fullName evidence="4">TIGR01777 family protein</fullName>
    </submittedName>
</protein>